<proteinExistence type="predicted"/>
<reference evidence="2" key="2">
    <citation type="submission" date="2021-04" db="EMBL/GenBank/DDBJ databases">
        <authorList>
            <person name="Gilroy R."/>
        </authorList>
    </citation>
    <scope>NUCLEOTIDE SEQUENCE</scope>
    <source>
        <strain evidence="2">CHK195-6426</strain>
    </source>
</reference>
<keyword evidence="1" id="KW-0472">Membrane</keyword>
<gene>
    <name evidence="2" type="ORF">H9742_06250</name>
</gene>
<name>A0A9D1UC21_9FIRM</name>
<keyword evidence="1" id="KW-1133">Transmembrane helix</keyword>
<dbReference type="EMBL" id="DXGH01000035">
    <property type="protein sequence ID" value="HIW81121.1"/>
    <property type="molecule type" value="Genomic_DNA"/>
</dbReference>
<feature type="transmembrane region" description="Helical" evidence="1">
    <location>
        <begin position="44"/>
        <end position="60"/>
    </location>
</feature>
<sequence length="257" mass="28560">MRTSSKRRDYHKYCWKKGELLAAALQSAAVTGFLAVFFYRSFWAAIPLSAAGMLFFRSLGQKKAKRAREELTVQFKECILSVSAALRAGYSPENAFLESRTDMLVLYGEGSMICQELEIIRKGLVMNIPLEEQLSDLADRSGSSEIAQFSSVLSIAKKNGGDLPKMIRTSSELIGRRIAVRQEMKTLLSGRQMEQNIMKLMPFVVSFYISVSSPGYFDVLYHNLQGIAVMTLCLAVYLGACAAGELVMKKVLTDGFV</sequence>
<feature type="transmembrane region" description="Helical" evidence="1">
    <location>
        <begin position="200"/>
        <end position="221"/>
    </location>
</feature>
<feature type="transmembrane region" description="Helical" evidence="1">
    <location>
        <begin position="227"/>
        <end position="248"/>
    </location>
</feature>
<keyword evidence="1" id="KW-0812">Transmembrane</keyword>
<evidence type="ECO:0000313" key="2">
    <source>
        <dbReference type="EMBL" id="HIW81121.1"/>
    </source>
</evidence>
<dbReference type="Proteomes" id="UP000824265">
    <property type="component" value="Unassembled WGS sequence"/>
</dbReference>
<dbReference type="PANTHER" id="PTHR35007:SF1">
    <property type="entry name" value="PILUS ASSEMBLY PROTEIN"/>
    <property type="match status" value="1"/>
</dbReference>
<organism evidence="2 3">
    <name type="scientific">Candidatus Acetatifactor stercoripullorum</name>
    <dbReference type="NCBI Taxonomy" id="2838414"/>
    <lineage>
        <taxon>Bacteria</taxon>
        <taxon>Bacillati</taxon>
        <taxon>Bacillota</taxon>
        <taxon>Clostridia</taxon>
        <taxon>Lachnospirales</taxon>
        <taxon>Lachnospiraceae</taxon>
        <taxon>Acetatifactor</taxon>
    </lineage>
</organism>
<protein>
    <submittedName>
        <fullName evidence="2">Type II secretion system F family protein</fullName>
    </submittedName>
</protein>
<evidence type="ECO:0000313" key="3">
    <source>
        <dbReference type="Proteomes" id="UP000824265"/>
    </source>
</evidence>
<reference evidence="2" key="1">
    <citation type="journal article" date="2021" name="PeerJ">
        <title>Extensive microbial diversity within the chicken gut microbiome revealed by metagenomics and culture.</title>
        <authorList>
            <person name="Gilroy R."/>
            <person name="Ravi A."/>
            <person name="Getino M."/>
            <person name="Pursley I."/>
            <person name="Horton D.L."/>
            <person name="Alikhan N.F."/>
            <person name="Baker D."/>
            <person name="Gharbi K."/>
            <person name="Hall N."/>
            <person name="Watson M."/>
            <person name="Adriaenssens E.M."/>
            <person name="Foster-Nyarko E."/>
            <person name="Jarju S."/>
            <person name="Secka A."/>
            <person name="Antonio M."/>
            <person name="Oren A."/>
            <person name="Chaudhuri R.R."/>
            <person name="La Ragione R."/>
            <person name="Hildebrand F."/>
            <person name="Pallen M.J."/>
        </authorList>
    </citation>
    <scope>NUCLEOTIDE SEQUENCE</scope>
    <source>
        <strain evidence="2">CHK195-6426</strain>
    </source>
</reference>
<dbReference type="AlphaFoldDB" id="A0A9D1UC21"/>
<feature type="transmembrane region" description="Helical" evidence="1">
    <location>
        <begin position="20"/>
        <end position="38"/>
    </location>
</feature>
<comment type="caution">
    <text evidence="2">The sequence shown here is derived from an EMBL/GenBank/DDBJ whole genome shotgun (WGS) entry which is preliminary data.</text>
</comment>
<accession>A0A9D1UC21</accession>
<dbReference type="PANTHER" id="PTHR35007">
    <property type="entry name" value="INTEGRAL MEMBRANE PROTEIN-RELATED"/>
    <property type="match status" value="1"/>
</dbReference>
<evidence type="ECO:0000256" key="1">
    <source>
        <dbReference type="SAM" id="Phobius"/>
    </source>
</evidence>